<dbReference type="Gene3D" id="3.90.1200.10">
    <property type="match status" value="1"/>
</dbReference>
<gene>
    <name evidence="3" type="ORF">N866_00840</name>
</gene>
<dbReference type="RefSeq" id="WP_081802537.1">
    <property type="nucleotide sequence ID" value="NZ_AXCW01000095.1"/>
</dbReference>
<dbReference type="PANTHER" id="PTHR21310:SF15">
    <property type="entry name" value="AMINOGLYCOSIDE PHOSPHOTRANSFERASE DOMAIN-CONTAINING PROTEIN"/>
    <property type="match status" value="1"/>
</dbReference>
<feature type="region of interest" description="Disordered" evidence="1">
    <location>
        <begin position="300"/>
        <end position="395"/>
    </location>
</feature>
<evidence type="ECO:0000259" key="2">
    <source>
        <dbReference type="Pfam" id="PF01636"/>
    </source>
</evidence>
<dbReference type="InterPro" id="IPR002575">
    <property type="entry name" value="Aminoglycoside_PTrfase"/>
</dbReference>
<dbReference type="Pfam" id="PF01636">
    <property type="entry name" value="APH"/>
    <property type="match status" value="1"/>
</dbReference>
<dbReference type="EMBL" id="AXCW01000095">
    <property type="protein sequence ID" value="EYR63414.1"/>
    <property type="molecule type" value="Genomic_DNA"/>
</dbReference>
<dbReference type="GO" id="GO:0016740">
    <property type="term" value="F:transferase activity"/>
    <property type="evidence" value="ECO:0007669"/>
    <property type="project" value="UniProtKB-KW"/>
</dbReference>
<dbReference type="Proteomes" id="UP000019753">
    <property type="component" value="Unassembled WGS sequence"/>
</dbReference>
<dbReference type="Gene3D" id="3.30.200.20">
    <property type="entry name" value="Phosphorylase Kinase, domain 1"/>
    <property type="match status" value="1"/>
</dbReference>
<feature type="compositionally biased region" description="Low complexity" evidence="1">
    <location>
        <begin position="318"/>
        <end position="328"/>
    </location>
</feature>
<keyword evidence="4" id="KW-1185">Reference proteome</keyword>
<feature type="domain" description="Aminoglycoside phosphotransferase" evidence="2">
    <location>
        <begin position="37"/>
        <end position="251"/>
    </location>
</feature>
<sequence>MPRSPLALAALATVAVPGLDAFDVRPAGQTGGDVDAAVVLGADGRRWVVRAPRTAAAGAALEAEATLLRALVEHVDADRLPFEVPRPTGFVHLPEGGRAMVHPLLPGRPLPLERLGPGPGLAADVGRAVAALHQLPLSTVEDAGMPVYEAEAYRQRRLAEVDEAARTGRVPGGLLRRWEHALEDVAVWRFQPTVVHGDLSSEHVLCRGERLTGVLGWSDAKVADPADDLAWLLVAAPQEAVDPILEAYNLHRTELRDRHLADRALLAGELALARWLLHGVRTDDPEIVDDATAMLVELDEQTSVEDPPPPPVSGWALPAPADDAGPEPGDAPEPDAAPHGDGDAVTDATPEADAEADADTDADSLPSETSETSDDDLRPVGPDDDGDVAGGSTRA</sequence>
<dbReference type="InterPro" id="IPR051678">
    <property type="entry name" value="AGP_Transferase"/>
</dbReference>
<dbReference type="InterPro" id="IPR011009">
    <property type="entry name" value="Kinase-like_dom_sf"/>
</dbReference>
<dbReference type="PANTHER" id="PTHR21310">
    <property type="entry name" value="AMINOGLYCOSIDE PHOSPHOTRANSFERASE-RELATED-RELATED"/>
    <property type="match status" value="1"/>
</dbReference>
<dbReference type="SUPFAM" id="SSF56112">
    <property type="entry name" value="Protein kinase-like (PK-like)"/>
    <property type="match status" value="1"/>
</dbReference>
<accession>A0A021VQF5</accession>
<evidence type="ECO:0000313" key="4">
    <source>
        <dbReference type="Proteomes" id="UP000019753"/>
    </source>
</evidence>
<reference evidence="3 4" key="1">
    <citation type="submission" date="2014-01" db="EMBL/GenBank/DDBJ databases">
        <title>Actinotalea ferrariae CF5-4.</title>
        <authorList>
            <person name="Chen F."/>
            <person name="Li Y."/>
            <person name="Wang G."/>
        </authorList>
    </citation>
    <scope>NUCLEOTIDE SEQUENCE [LARGE SCALE GENOMIC DNA]</scope>
    <source>
        <strain evidence="3 4">CF5-4</strain>
    </source>
</reference>
<dbReference type="OrthoDB" id="3239865at2"/>
<evidence type="ECO:0000313" key="3">
    <source>
        <dbReference type="EMBL" id="EYR63414.1"/>
    </source>
</evidence>
<comment type="caution">
    <text evidence="3">The sequence shown here is derived from an EMBL/GenBank/DDBJ whole genome shotgun (WGS) entry which is preliminary data.</text>
</comment>
<evidence type="ECO:0000256" key="1">
    <source>
        <dbReference type="SAM" id="MobiDB-lite"/>
    </source>
</evidence>
<proteinExistence type="predicted"/>
<dbReference type="AlphaFoldDB" id="A0A021VQF5"/>
<organism evidence="3 4">
    <name type="scientific">Actinotalea ferrariae CF5-4</name>
    <dbReference type="NCBI Taxonomy" id="948458"/>
    <lineage>
        <taxon>Bacteria</taxon>
        <taxon>Bacillati</taxon>
        <taxon>Actinomycetota</taxon>
        <taxon>Actinomycetes</taxon>
        <taxon>Micrococcales</taxon>
        <taxon>Cellulomonadaceae</taxon>
        <taxon>Actinotalea</taxon>
    </lineage>
</organism>
<keyword evidence="3" id="KW-0808">Transferase</keyword>
<name>A0A021VQF5_9CELL</name>
<feature type="compositionally biased region" description="Acidic residues" evidence="1">
    <location>
        <begin position="350"/>
        <end position="362"/>
    </location>
</feature>
<protein>
    <submittedName>
        <fullName evidence="3">Aminoglycoside phosphotransferase</fullName>
    </submittedName>
</protein>